<dbReference type="Gene3D" id="3.40.50.1820">
    <property type="entry name" value="alpha/beta hydrolase"/>
    <property type="match status" value="1"/>
</dbReference>
<accession>A0A673XSH3</accession>
<evidence type="ECO:0000313" key="3">
    <source>
        <dbReference type="Ensembl" id="ENSSTUP00000023842.1"/>
    </source>
</evidence>
<name>A0A673XSH3_SALTR</name>
<dbReference type="InterPro" id="IPR029058">
    <property type="entry name" value="AB_hydrolase_fold"/>
</dbReference>
<dbReference type="InterPro" id="IPR000073">
    <property type="entry name" value="AB_hydrolase_1"/>
</dbReference>
<dbReference type="SUPFAM" id="SSF53474">
    <property type="entry name" value="alpha/beta-Hydrolases"/>
    <property type="match status" value="1"/>
</dbReference>
<dbReference type="Pfam" id="PF00561">
    <property type="entry name" value="Abhydrolase_1"/>
    <property type="match status" value="1"/>
</dbReference>
<evidence type="ECO:0000256" key="1">
    <source>
        <dbReference type="SAM" id="MobiDB-lite"/>
    </source>
</evidence>
<dbReference type="GO" id="GO:0042171">
    <property type="term" value="F:lysophosphatidic acid acyltransferase activity"/>
    <property type="evidence" value="ECO:0007669"/>
    <property type="project" value="TreeGrafter"/>
</dbReference>
<dbReference type="PRINTS" id="PR00111">
    <property type="entry name" value="ABHYDROLASE"/>
</dbReference>
<evidence type="ECO:0000313" key="4">
    <source>
        <dbReference type="Proteomes" id="UP000472277"/>
    </source>
</evidence>
<dbReference type="GO" id="GO:0004622">
    <property type="term" value="F:phosphatidylcholine lysophospholipase activity"/>
    <property type="evidence" value="ECO:0007669"/>
    <property type="project" value="TreeGrafter"/>
</dbReference>
<feature type="compositionally biased region" description="Basic and acidic residues" evidence="1">
    <location>
        <begin position="447"/>
        <end position="456"/>
    </location>
</feature>
<dbReference type="GeneTree" id="ENSGT00390000016277"/>
<dbReference type="GO" id="GO:0055088">
    <property type="term" value="P:lipid homeostasis"/>
    <property type="evidence" value="ECO:0007669"/>
    <property type="project" value="TreeGrafter"/>
</dbReference>
<keyword evidence="4" id="KW-1185">Reference proteome</keyword>
<dbReference type="PANTHER" id="PTHR42886:SF21">
    <property type="entry name" value="(LYSO)-N-ACYLPHOSPHATIDYLETHANOLAMINE LIPASE"/>
    <property type="match status" value="1"/>
</dbReference>
<dbReference type="AlphaFoldDB" id="A0A673XSH3"/>
<reference evidence="3" key="1">
    <citation type="submission" date="2025-08" db="UniProtKB">
        <authorList>
            <consortium name="Ensembl"/>
        </authorList>
    </citation>
    <scope>IDENTIFICATION</scope>
</reference>
<dbReference type="Ensembl" id="ENSSTUT00000025020.1">
    <property type="protein sequence ID" value="ENSSTUP00000023842.1"/>
    <property type="gene ID" value="ENSSTUG00000010443.1"/>
</dbReference>
<gene>
    <name evidence="3" type="primary">ABHD4</name>
    <name evidence="3" type="synonym">abhd4</name>
</gene>
<organism evidence="3 4">
    <name type="scientific">Salmo trutta</name>
    <name type="common">Brown trout</name>
    <dbReference type="NCBI Taxonomy" id="8032"/>
    <lineage>
        <taxon>Eukaryota</taxon>
        <taxon>Metazoa</taxon>
        <taxon>Chordata</taxon>
        <taxon>Craniata</taxon>
        <taxon>Vertebrata</taxon>
        <taxon>Euteleostomi</taxon>
        <taxon>Actinopterygii</taxon>
        <taxon>Neopterygii</taxon>
        <taxon>Teleostei</taxon>
        <taxon>Protacanthopterygii</taxon>
        <taxon>Salmoniformes</taxon>
        <taxon>Salmonidae</taxon>
        <taxon>Salmoninae</taxon>
        <taxon>Salmo</taxon>
    </lineage>
</organism>
<protein>
    <submittedName>
        <fullName evidence="3">Abhydrolase domain containing 4, N-acyl phospholipase B</fullName>
    </submittedName>
</protein>
<dbReference type="GO" id="GO:0005739">
    <property type="term" value="C:mitochondrion"/>
    <property type="evidence" value="ECO:0007669"/>
    <property type="project" value="TreeGrafter"/>
</dbReference>
<feature type="region of interest" description="Disordered" evidence="1">
    <location>
        <begin position="435"/>
        <end position="456"/>
    </location>
</feature>
<proteinExistence type="predicted"/>
<feature type="domain" description="AB hydrolase-1" evidence="2">
    <location>
        <begin position="123"/>
        <end position="227"/>
    </location>
</feature>
<feature type="compositionally biased region" description="Gly residues" evidence="1">
    <location>
        <begin position="435"/>
        <end position="444"/>
    </location>
</feature>
<sequence>MDPTVAPMQHETETEPYSGWGWWPSWRPTSMSLLKSTEAKVLSCKTMLITKHLTSVYLFRGAKWLTSCSYSNTSLVSDVCVSGIQNELWSRFVTLPNQDRIWTLTLTNKTAHKPLEQAPKKTPLVMVHGFGGGVGLWIRNLDALSHSRPVYAFDLLGFGRSSRPPFPTDAALAEEQFVNSMEQWRESVGLENMILLGHSLGGYLATSYAIQHPSRVSHLILVDPWGFPEHPQPGVETPAGQGPEVVKRPPLPRWVKAVASVVSLFNPLAVIRAAGPWGPGLVNRLRPDFKRKFEDLFDDDTMTEYIYHCNAQTPRYVESLLGLYYISPLLNCILRSHSPEPIGTCPYFTGLNLPQNDKTLISPQTSSFIPLSSSLCHAQPSLSSFSSLYLQWGGRLQGNVRVPGLGQEAHATAGSPATPLHASYHAIRFTLLGGQRLGGQGGPDQGPDSHTHCDDR</sequence>
<dbReference type="Proteomes" id="UP000472277">
    <property type="component" value="Chromosome 21"/>
</dbReference>
<dbReference type="GO" id="GO:0006654">
    <property type="term" value="P:phosphatidic acid biosynthetic process"/>
    <property type="evidence" value="ECO:0007669"/>
    <property type="project" value="TreeGrafter"/>
</dbReference>
<dbReference type="InParanoid" id="A0A673XSH3"/>
<reference evidence="3" key="2">
    <citation type="submission" date="2025-09" db="UniProtKB">
        <authorList>
            <consortium name="Ensembl"/>
        </authorList>
    </citation>
    <scope>IDENTIFICATION</scope>
</reference>
<dbReference type="PANTHER" id="PTHR42886">
    <property type="entry name" value="RE40534P-RELATED"/>
    <property type="match status" value="1"/>
</dbReference>
<dbReference type="GO" id="GO:0005811">
    <property type="term" value="C:lipid droplet"/>
    <property type="evidence" value="ECO:0007669"/>
    <property type="project" value="TreeGrafter"/>
</dbReference>
<evidence type="ECO:0000259" key="2">
    <source>
        <dbReference type="Pfam" id="PF00561"/>
    </source>
</evidence>